<dbReference type="EMBL" id="BAEQ01000009">
    <property type="protein sequence ID" value="GAC27307.1"/>
    <property type="molecule type" value="Genomic_DNA"/>
</dbReference>
<dbReference type="STRING" id="1121922.GCA_000428905_02994"/>
<evidence type="ECO:0000256" key="5">
    <source>
        <dbReference type="ARBA" id="ARBA00023163"/>
    </source>
</evidence>
<comment type="similarity">
    <text evidence="1">Belongs to the CcdB toxin family.</text>
</comment>
<evidence type="ECO:0000256" key="7">
    <source>
        <dbReference type="ARBA" id="ARBA00033135"/>
    </source>
</evidence>
<evidence type="ECO:0000256" key="2">
    <source>
        <dbReference type="ARBA" id="ARBA00015075"/>
    </source>
</evidence>
<dbReference type="AlphaFoldDB" id="K6ZAE7"/>
<dbReference type="GO" id="GO:0008657">
    <property type="term" value="F:DNA topoisomerase type II (double strand cut, ATP-hydrolyzing) inhibitor activity"/>
    <property type="evidence" value="ECO:0007669"/>
    <property type="project" value="InterPro"/>
</dbReference>
<dbReference type="Pfam" id="PF01845">
    <property type="entry name" value="CcdB"/>
    <property type="match status" value="1"/>
</dbReference>
<keyword evidence="4" id="KW-0805">Transcription regulation</keyword>
<keyword evidence="5" id="KW-0804">Transcription</keyword>
<evidence type="ECO:0000256" key="3">
    <source>
        <dbReference type="ARBA" id="ARBA00022491"/>
    </source>
</evidence>
<dbReference type="Proteomes" id="UP000006251">
    <property type="component" value="Unassembled WGS sequence"/>
</dbReference>
<evidence type="ECO:0000313" key="9">
    <source>
        <dbReference type="Proteomes" id="UP000006251"/>
    </source>
</evidence>
<keyword evidence="3" id="KW-0678">Repressor</keyword>
<sequence>MGVSDSPKLAKYLNPTFNVKGEEVAMMTQFIAAIPESELTNQTGNLGEFHHEISSALDMIFSGF</sequence>
<comment type="caution">
    <text evidence="8">The sequence shown here is derived from an EMBL/GenBank/DDBJ whole genome shotgun (WGS) entry which is preliminary data.</text>
</comment>
<dbReference type="GO" id="GO:0006276">
    <property type="term" value="P:plasmid maintenance"/>
    <property type="evidence" value="ECO:0007669"/>
    <property type="project" value="InterPro"/>
</dbReference>
<dbReference type="InterPro" id="IPR002712">
    <property type="entry name" value="CcdB"/>
</dbReference>
<accession>K6ZAE7</accession>
<name>K6ZAE7_9ALTE</name>
<reference evidence="9" key="1">
    <citation type="journal article" date="2014" name="Environ. Microbiol.">
        <title>Comparative genomics of the marine bacterial genus Glaciecola reveals the high degree of genomic diversity and genomic characteristic for cold adaptation.</title>
        <authorList>
            <person name="Qin Q.L."/>
            <person name="Xie B.B."/>
            <person name="Yu Y."/>
            <person name="Shu Y.L."/>
            <person name="Rong J.C."/>
            <person name="Zhang Y.J."/>
            <person name="Zhao D.L."/>
            <person name="Chen X.L."/>
            <person name="Zhang X.Y."/>
            <person name="Chen B."/>
            <person name="Zhou B.C."/>
            <person name="Zhang Y.Z."/>
        </authorList>
    </citation>
    <scope>NUCLEOTIDE SEQUENCE [LARGE SCALE GENOMIC DNA]</scope>
    <source>
        <strain evidence="9">ACAM 615</strain>
    </source>
</reference>
<keyword evidence="9" id="KW-1185">Reference proteome</keyword>
<organism evidence="8 9">
    <name type="scientific">Brumicola pallidula DSM 14239 = ACAM 615</name>
    <dbReference type="NCBI Taxonomy" id="1121922"/>
    <lineage>
        <taxon>Bacteria</taxon>
        <taxon>Pseudomonadati</taxon>
        <taxon>Pseudomonadota</taxon>
        <taxon>Gammaproteobacteria</taxon>
        <taxon>Alteromonadales</taxon>
        <taxon>Alteromonadaceae</taxon>
        <taxon>Brumicola</taxon>
    </lineage>
</organism>
<dbReference type="SUPFAM" id="SSF50118">
    <property type="entry name" value="Cell growth inhibitor/plasmid maintenance toxic component"/>
    <property type="match status" value="1"/>
</dbReference>
<evidence type="ECO:0000256" key="4">
    <source>
        <dbReference type="ARBA" id="ARBA00023015"/>
    </source>
</evidence>
<dbReference type="Gene3D" id="2.30.30.110">
    <property type="match status" value="1"/>
</dbReference>
<evidence type="ECO:0000256" key="1">
    <source>
        <dbReference type="ARBA" id="ARBA00005230"/>
    </source>
</evidence>
<dbReference type="InterPro" id="IPR011067">
    <property type="entry name" value="Plasmid_toxin/cell-grow_inhib"/>
</dbReference>
<protein>
    <recommendedName>
        <fullName evidence="2">Toxin CcdB</fullName>
    </recommendedName>
    <alternativeName>
        <fullName evidence="7">Cytotoxic protein CcdB</fullName>
    </alternativeName>
    <alternativeName>
        <fullName evidence="6">Protein LetD</fullName>
    </alternativeName>
</protein>
<gene>
    <name evidence="8" type="ORF">GPAL_0427</name>
</gene>
<evidence type="ECO:0000313" key="8">
    <source>
        <dbReference type="EMBL" id="GAC27307.1"/>
    </source>
</evidence>
<evidence type="ECO:0000256" key="6">
    <source>
        <dbReference type="ARBA" id="ARBA00029628"/>
    </source>
</evidence>
<proteinExistence type="inferred from homology"/>